<keyword evidence="2" id="KW-1185">Reference proteome</keyword>
<name>A0A917FEQ0_9BACL</name>
<evidence type="ECO:0000313" key="2">
    <source>
        <dbReference type="Proteomes" id="UP000637643"/>
    </source>
</evidence>
<reference evidence="1" key="2">
    <citation type="submission" date="2020-09" db="EMBL/GenBank/DDBJ databases">
        <authorList>
            <person name="Sun Q."/>
            <person name="Zhou Y."/>
        </authorList>
    </citation>
    <scope>NUCLEOTIDE SEQUENCE</scope>
    <source>
        <strain evidence="1">CGMCC 1.16134</strain>
    </source>
</reference>
<sequence>MANFKNLLNIQQCITEKREDIEIIKQKRRVLFNNVAANEDEIIALHYEIEFKKLELLHIKREQITVLRDSSDVYDRTIYLQQLGRLQNVNEKCISILVKRLFEEGYGMELKKRGFIPEHRPEKPANQMKVI</sequence>
<dbReference type="AlphaFoldDB" id="A0A917FEQ0"/>
<accession>A0A917FEQ0</accession>
<reference evidence="1" key="1">
    <citation type="journal article" date="2014" name="Int. J. Syst. Evol. Microbiol.">
        <title>Complete genome sequence of Corynebacterium casei LMG S-19264T (=DSM 44701T), isolated from a smear-ripened cheese.</title>
        <authorList>
            <consortium name="US DOE Joint Genome Institute (JGI-PGF)"/>
            <person name="Walter F."/>
            <person name="Albersmeier A."/>
            <person name="Kalinowski J."/>
            <person name="Ruckert C."/>
        </authorList>
    </citation>
    <scope>NUCLEOTIDE SEQUENCE</scope>
    <source>
        <strain evidence="1">CGMCC 1.16134</strain>
    </source>
</reference>
<evidence type="ECO:0000313" key="1">
    <source>
        <dbReference type="EMBL" id="GGF72294.1"/>
    </source>
</evidence>
<dbReference type="Proteomes" id="UP000637643">
    <property type="component" value="Unassembled WGS sequence"/>
</dbReference>
<protein>
    <submittedName>
        <fullName evidence="1">Uncharacterized protein</fullName>
    </submittedName>
</protein>
<dbReference type="EMBL" id="BMKR01000006">
    <property type="protein sequence ID" value="GGF72294.1"/>
    <property type="molecule type" value="Genomic_DNA"/>
</dbReference>
<organism evidence="1 2">
    <name type="scientific">Paenibacillus albidus</name>
    <dbReference type="NCBI Taxonomy" id="2041023"/>
    <lineage>
        <taxon>Bacteria</taxon>
        <taxon>Bacillati</taxon>
        <taxon>Bacillota</taxon>
        <taxon>Bacilli</taxon>
        <taxon>Bacillales</taxon>
        <taxon>Paenibacillaceae</taxon>
        <taxon>Paenibacillus</taxon>
    </lineage>
</organism>
<proteinExistence type="predicted"/>
<gene>
    <name evidence="1" type="ORF">GCM10010912_16770</name>
</gene>
<dbReference type="RefSeq" id="WP_189023817.1">
    <property type="nucleotide sequence ID" value="NZ_BMKR01000006.1"/>
</dbReference>
<comment type="caution">
    <text evidence="1">The sequence shown here is derived from an EMBL/GenBank/DDBJ whole genome shotgun (WGS) entry which is preliminary data.</text>
</comment>